<feature type="transmembrane region" description="Helical" evidence="6">
    <location>
        <begin position="280"/>
        <end position="297"/>
    </location>
</feature>
<keyword evidence="2" id="KW-1003">Cell membrane</keyword>
<keyword evidence="4 6" id="KW-1133">Transmembrane helix</keyword>
<dbReference type="InterPro" id="IPR007168">
    <property type="entry name" value="Phageshock_PspC_N"/>
</dbReference>
<sequence>MEPDAPLPEPSIAPQEPESAKFFQWLRGLGVQRGGNRWIGGVCSGLANKWGIDPVIVRGLAVVLTLFFGVGLLAYGVAWALLPEPDGRIHVEEVGRGRWSAGMTGATIVTLLGLLGPGQGFIFGGDDGWFPWPLFFIGGIGWLIYWAITRSKSVEGSTAAHQPRPYANAPAAPAAFSHPASHAGAGYAPTQPFAANPGFAPNPAMYIKRQPVKTTPRLGAAASLLVLGLAAIVGAAVLLLNASNIWDLNGYETAIAAAAAAMTAGLGIVAAGFRGRSAGGLGTFAVFALIFAGLFSIPPHAGPVTAFNDVRWTPETSSAAEAGRTVVLGSATFDLTQLGSTPPLTEDIQVPIKAVAASVILKVPADIPVTVKSQLAAASLTVNGKDNGGALAEESTTEINPDATGNGIVITLEGAASTIDVLPVGGK</sequence>
<dbReference type="Pfam" id="PF04024">
    <property type="entry name" value="PspC"/>
    <property type="match status" value="1"/>
</dbReference>
<evidence type="ECO:0000313" key="9">
    <source>
        <dbReference type="Proteomes" id="UP000182725"/>
    </source>
</evidence>
<evidence type="ECO:0000256" key="3">
    <source>
        <dbReference type="ARBA" id="ARBA00022692"/>
    </source>
</evidence>
<dbReference type="PANTHER" id="PTHR33885:SF3">
    <property type="entry name" value="PHAGE SHOCK PROTEIN C"/>
    <property type="match status" value="1"/>
</dbReference>
<dbReference type="AlphaFoldDB" id="A0A1H5NJQ8"/>
<feature type="transmembrane region" description="Helical" evidence="6">
    <location>
        <begin position="129"/>
        <end position="148"/>
    </location>
</feature>
<evidence type="ECO:0000313" key="8">
    <source>
        <dbReference type="EMBL" id="SEF00948.1"/>
    </source>
</evidence>
<feature type="transmembrane region" description="Helical" evidence="6">
    <location>
        <begin position="218"/>
        <end position="242"/>
    </location>
</feature>
<gene>
    <name evidence="8" type="ORF">SAMN04489740_3707</name>
</gene>
<reference evidence="8 9" key="1">
    <citation type="submission" date="2016-10" db="EMBL/GenBank/DDBJ databases">
        <authorList>
            <person name="de Groot N.N."/>
        </authorList>
    </citation>
    <scope>NUCLEOTIDE SEQUENCE [LARGE SCALE GENOMIC DNA]</scope>
    <source>
        <strain evidence="8 9">DSM 22274</strain>
    </source>
</reference>
<dbReference type="GO" id="GO:0005886">
    <property type="term" value="C:plasma membrane"/>
    <property type="evidence" value="ECO:0007669"/>
    <property type="project" value="UniProtKB-SubCell"/>
</dbReference>
<evidence type="ECO:0000256" key="5">
    <source>
        <dbReference type="ARBA" id="ARBA00023136"/>
    </source>
</evidence>
<dbReference type="Proteomes" id="UP000182725">
    <property type="component" value="Unassembled WGS sequence"/>
</dbReference>
<dbReference type="InterPro" id="IPR052027">
    <property type="entry name" value="PspC"/>
</dbReference>
<evidence type="ECO:0000256" key="2">
    <source>
        <dbReference type="ARBA" id="ARBA00022475"/>
    </source>
</evidence>
<evidence type="ECO:0000259" key="7">
    <source>
        <dbReference type="Pfam" id="PF04024"/>
    </source>
</evidence>
<organism evidence="8 9">
    <name type="scientific">Arthrobacter alpinus</name>
    <dbReference type="NCBI Taxonomy" id="656366"/>
    <lineage>
        <taxon>Bacteria</taxon>
        <taxon>Bacillati</taxon>
        <taxon>Actinomycetota</taxon>
        <taxon>Actinomycetes</taxon>
        <taxon>Micrococcales</taxon>
        <taxon>Micrococcaceae</taxon>
        <taxon>Arthrobacter</taxon>
    </lineage>
</organism>
<protein>
    <submittedName>
        <fullName evidence="8">Phage shock protein PspC (Stress-responsive transcriptional regulator)</fullName>
    </submittedName>
</protein>
<proteinExistence type="predicted"/>
<dbReference type="EMBL" id="FNTV01000001">
    <property type="protein sequence ID" value="SEF00948.1"/>
    <property type="molecule type" value="Genomic_DNA"/>
</dbReference>
<keyword evidence="3 6" id="KW-0812">Transmembrane</keyword>
<comment type="subcellular location">
    <subcellularLocation>
        <location evidence="1">Cell membrane</location>
        <topology evidence="1">Single-pass membrane protein</topology>
    </subcellularLocation>
</comment>
<evidence type="ECO:0000256" key="6">
    <source>
        <dbReference type="SAM" id="Phobius"/>
    </source>
</evidence>
<name>A0A1H5NJQ8_9MICC</name>
<dbReference type="PANTHER" id="PTHR33885">
    <property type="entry name" value="PHAGE SHOCK PROTEIN C"/>
    <property type="match status" value="1"/>
</dbReference>
<accession>A0A1H5NJQ8</accession>
<keyword evidence="5 6" id="KW-0472">Membrane</keyword>
<evidence type="ECO:0000256" key="4">
    <source>
        <dbReference type="ARBA" id="ARBA00022989"/>
    </source>
</evidence>
<feature type="transmembrane region" description="Helical" evidence="6">
    <location>
        <begin position="254"/>
        <end position="273"/>
    </location>
</feature>
<evidence type="ECO:0000256" key="1">
    <source>
        <dbReference type="ARBA" id="ARBA00004162"/>
    </source>
</evidence>
<feature type="transmembrane region" description="Helical" evidence="6">
    <location>
        <begin position="55"/>
        <end position="82"/>
    </location>
</feature>
<feature type="domain" description="Phage shock protein PspC N-terminal" evidence="7">
    <location>
        <begin position="36"/>
        <end position="84"/>
    </location>
</feature>
<feature type="transmembrane region" description="Helical" evidence="6">
    <location>
        <begin position="103"/>
        <end position="123"/>
    </location>
</feature>